<evidence type="ECO:0000259" key="1">
    <source>
        <dbReference type="PROSITE" id="PS50104"/>
    </source>
</evidence>
<feature type="domain" description="TIR" evidence="1">
    <location>
        <begin position="2"/>
        <end position="141"/>
    </location>
</feature>
<protein>
    <recommendedName>
        <fullName evidence="1">TIR domain-containing protein</fullName>
    </recommendedName>
</protein>
<dbReference type="GO" id="GO:0007165">
    <property type="term" value="P:signal transduction"/>
    <property type="evidence" value="ECO:0007669"/>
    <property type="project" value="InterPro"/>
</dbReference>
<dbReference type="InterPro" id="IPR035897">
    <property type="entry name" value="Toll_tir_struct_dom_sf"/>
</dbReference>
<reference evidence="2 3" key="1">
    <citation type="submission" date="2016-01" db="EMBL/GenBank/DDBJ databases">
        <authorList>
            <person name="Oliw E.H."/>
        </authorList>
    </citation>
    <scope>NUCLEOTIDE SEQUENCE [LARGE SCALE GENOMIC DNA]</scope>
    <source>
        <strain evidence="2 3">CMW7705B</strain>
    </source>
</reference>
<dbReference type="Gene3D" id="3.40.50.10140">
    <property type="entry name" value="Toll/interleukin-1 receptor homology (TIR) domain"/>
    <property type="match status" value="1"/>
</dbReference>
<dbReference type="SMART" id="SM00255">
    <property type="entry name" value="TIR"/>
    <property type="match status" value="1"/>
</dbReference>
<organism evidence="2 3">
    <name type="scientific">Streptococcus mitis</name>
    <dbReference type="NCBI Taxonomy" id="28037"/>
    <lineage>
        <taxon>Bacteria</taxon>
        <taxon>Bacillati</taxon>
        <taxon>Bacillota</taxon>
        <taxon>Bacilli</taxon>
        <taxon>Lactobacillales</taxon>
        <taxon>Streptococcaceae</taxon>
        <taxon>Streptococcus</taxon>
        <taxon>Streptococcus mitis group</taxon>
    </lineage>
</organism>
<gene>
    <name evidence="2" type="ORF">HMPREF3228_01795</name>
</gene>
<dbReference type="SUPFAM" id="SSF52200">
    <property type="entry name" value="Toll/Interleukin receptor TIR domain"/>
    <property type="match status" value="1"/>
</dbReference>
<dbReference type="PROSITE" id="PS50104">
    <property type="entry name" value="TIR"/>
    <property type="match status" value="1"/>
</dbReference>
<dbReference type="PATRIC" id="fig|28037.231.peg.1779"/>
<dbReference type="InterPro" id="IPR000157">
    <property type="entry name" value="TIR_dom"/>
</dbReference>
<accession>A0A133RTQ8</accession>
<evidence type="ECO:0000313" key="2">
    <source>
        <dbReference type="EMBL" id="KXA58508.1"/>
    </source>
</evidence>
<dbReference type="Proteomes" id="UP000070065">
    <property type="component" value="Unassembled WGS sequence"/>
</dbReference>
<dbReference type="RefSeq" id="WP_060806220.1">
    <property type="nucleotide sequence ID" value="NZ_KQ957891.1"/>
</dbReference>
<dbReference type="Pfam" id="PF13676">
    <property type="entry name" value="TIR_2"/>
    <property type="match status" value="1"/>
</dbReference>
<sequence length="412" mass="47846">MNKPTVFFSHSSLDKEIAKSLKDKLIEYTGGTIQIFVSSDGESIPFGKNWLSTIERGLEESRIMFLLVTPNSINNLWLSFEAGFGYSKNIRVIPLCFKVSVSDLKYPLGMLQGYDLQSADSFNNIISILNSEFDYSHKLSFTESDFSEISSIGITDDVNQEFAKIVKEVTWYKDFQPSIIESLEGEELTLYNKICSGLLYPTEEFLQENQVKYSIVSRNRDSVSLNFYGIFLTFSLSKEEETEGFYYPFIKIEMSPHKINVGMNLLKRYFNRVLCYSSIKDIVVNIHLPYNFRAKPQDVSALLMDEHEFQAVINCDAFTWRNIQFSFSKTWSREVEKQRFSLKSAIETEKLDGQNLQDLIAKLIQLKILYIDDSLFPDQIAFRKNKEKTIKDIEQAIKKREDEIVRELRSRF</sequence>
<proteinExistence type="predicted"/>
<name>A0A133RTQ8_STRMT</name>
<evidence type="ECO:0000313" key="3">
    <source>
        <dbReference type="Proteomes" id="UP000070065"/>
    </source>
</evidence>
<comment type="caution">
    <text evidence="2">The sequence shown here is derived from an EMBL/GenBank/DDBJ whole genome shotgun (WGS) entry which is preliminary data.</text>
</comment>
<dbReference type="AlphaFoldDB" id="A0A133RTQ8"/>
<dbReference type="EMBL" id="LRQR01000101">
    <property type="protein sequence ID" value="KXA58508.1"/>
    <property type="molecule type" value="Genomic_DNA"/>
</dbReference>